<dbReference type="PANTHER" id="PTHR42915">
    <property type="entry name" value="HYPOTHETICAL 460 KDA PROTEIN IN FEUA-SIGW INTERGENIC REGION [PRECURSOR]"/>
    <property type="match status" value="1"/>
</dbReference>
<evidence type="ECO:0000313" key="3">
    <source>
        <dbReference type="EMBL" id="GAA1665970.1"/>
    </source>
</evidence>
<protein>
    <submittedName>
        <fullName evidence="3">DUF1343 domain-containing protein</fullName>
    </submittedName>
</protein>
<dbReference type="RefSeq" id="WP_344144677.1">
    <property type="nucleotide sequence ID" value="NZ_BAAANF010000002.1"/>
</dbReference>
<accession>A0ABN2G652</accession>
<organism evidence="3 4">
    <name type="scientific">Kribbella yunnanensis</name>
    <dbReference type="NCBI Taxonomy" id="190194"/>
    <lineage>
        <taxon>Bacteria</taxon>
        <taxon>Bacillati</taxon>
        <taxon>Actinomycetota</taxon>
        <taxon>Actinomycetes</taxon>
        <taxon>Propionibacteriales</taxon>
        <taxon>Kribbellaceae</taxon>
        <taxon>Kribbella</taxon>
    </lineage>
</organism>
<feature type="domain" description="Peptidoglycan beta-N-acetylmuramidase NamZ N-terminal" evidence="1">
    <location>
        <begin position="55"/>
        <end position="264"/>
    </location>
</feature>
<keyword evidence="4" id="KW-1185">Reference proteome</keyword>
<proteinExistence type="predicted"/>
<evidence type="ECO:0000259" key="1">
    <source>
        <dbReference type="Pfam" id="PF07075"/>
    </source>
</evidence>
<dbReference type="EMBL" id="BAAANF010000002">
    <property type="protein sequence ID" value="GAA1665970.1"/>
    <property type="molecule type" value="Genomic_DNA"/>
</dbReference>
<gene>
    <name evidence="3" type="ORF">GCM10009745_04990</name>
</gene>
<evidence type="ECO:0000259" key="2">
    <source>
        <dbReference type="Pfam" id="PF20732"/>
    </source>
</evidence>
<feature type="domain" description="Peptidoglycan beta-N-acetylmuramidase NamZ C-terminal" evidence="2">
    <location>
        <begin position="268"/>
        <end position="422"/>
    </location>
</feature>
<dbReference type="InterPro" id="IPR048502">
    <property type="entry name" value="NamZ_N"/>
</dbReference>
<reference evidence="3 4" key="1">
    <citation type="journal article" date="2019" name="Int. J. Syst. Evol. Microbiol.">
        <title>The Global Catalogue of Microorganisms (GCM) 10K type strain sequencing project: providing services to taxonomists for standard genome sequencing and annotation.</title>
        <authorList>
            <consortium name="The Broad Institute Genomics Platform"/>
            <consortium name="The Broad Institute Genome Sequencing Center for Infectious Disease"/>
            <person name="Wu L."/>
            <person name="Ma J."/>
        </authorList>
    </citation>
    <scope>NUCLEOTIDE SEQUENCE [LARGE SCALE GENOMIC DNA]</scope>
    <source>
        <strain evidence="3 4">JCM 14307</strain>
    </source>
</reference>
<dbReference type="Gene3D" id="3.90.1150.140">
    <property type="match status" value="1"/>
</dbReference>
<dbReference type="InterPro" id="IPR048503">
    <property type="entry name" value="NamZ_C"/>
</dbReference>
<dbReference type="InterPro" id="IPR008302">
    <property type="entry name" value="NamZ"/>
</dbReference>
<dbReference type="Proteomes" id="UP001500280">
    <property type="component" value="Unassembled WGS sequence"/>
</dbReference>
<dbReference type="Pfam" id="PF20732">
    <property type="entry name" value="NamZ_C"/>
    <property type="match status" value="1"/>
</dbReference>
<dbReference type="PANTHER" id="PTHR42915:SF1">
    <property type="entry name" value="PEPTIDOGLYCAN BETA-N-ACETYLMURAMIDASE NAMZ"/>
    <property type="match status" value="1"/>
</dbReference>
<dbReference type="PIRSF" id="PIRSF016719">
    <property type="entry name" value="UCP016719"/>
    <property type="match status" value="1"/>
</dbReference>
<sequence length="427" mass="46400">MKRRTLFAGAGVIAAAPLLDAPAAVAHGSGGGRKLMTGAEVLAKDNWKALAGQKVGVISNPTGILPDLNHVVDVMHASGKVNVVAVFGPEHGFRGSAQAGGSEGDHVDPRTGIMVYDAYGANADKLVNLYTKSGVETVVFDIQDVGARFYTYIWTMYEAMLAAVRTGARFVVLDRPNPTGGSARGPMLKPGYTSGVGKREIIQQHGMTVGELARIFNAEYLPIDTNGARLKELQVIQVRGWKRDQLYADTGLTWVMPSPNMPTPDTALLYPGMCLFEATNMSEGRGTTRPFELIGAPYVDYRWAQALQAKNIPGVAFREAYFTPTISKNVNVLCGGVQVQITDPLKVEAITAATHMIVEARKLYPGFTWRTENPPGRWIDLLTGSDRFRTMLLADATAEEIVAAWQAETDAWTARRAKYLLYKGAHR</sequence>
<name>A0ABN2G652_9ACTN</name>
<dbReference type="Gene3D" id="3.40.50.12170">
    <property type="entry name" value="Uncharacterised protein PF07075, DUF1343"/>
    <property type="match status" value="1"/>
</dbReference>
<evidence type="ECO:0000313" key="4">
    <source>
        <dbReference type="Proteomes" id="UP001500280"/>
    </source>
</evidence>
<dbReference type="Pfam" id="PF07075">
    <property type="entry name" value="NamZ_N"/>
    <property type="match status" value="1"/>
</dbReference>
<comment type="caution">
    <text evidence="3">The sequence shown here is derived from an EMBL/GenBank/DDBJ whole genome shotgun (WGS) entry which is preliminary data.</text>
</comment>